<dbReference type="InterPro" id="IPR025631">
    <property type="entry name" value="Porin_10"/>
</dbReference>
<keyword evidence="1" id="KW-0732">Signal</keyword>
<dbReference type="Pfam" id="PF14121">
    <property type="entry name" value="Porin_10"/>
    <property type="match status" value="1"/>
</dbReference>
<evidence type="ECO:0000313" key="2">
    <source>
        <dbReference type="EMBL" id="NRS92696.1"/>
    </source>
</evidence>
<evidence type="ECO:0000256" key="1">
    <source>
        <dbReference type="SAM" id="SignalP"/>
    </source>
</evidence>
<evidence type="ECO:0008006" key="4">
    <source>
        <dbReference type="Google" id="ProtNLM"/>
    </source>
</evidence>
<dbReference type="EMBL" id="JABSNO010000011">
    <property type="protein sequence ID" value="NRS92696.1"/>
    <property type="molecule type" value="Genomic_DNA"/>
</dbReference>
<accession>A0A8J8G7G2</accession>
<evidence type="ECO:0000313" key="3">
    <source>
        <dbReference type="Proteomes" id="UP000610746"/>
    </source>
</evidence>
<dbReference type="RefSeq" id="WP_173779287.1">
    <property type="nucleotide sequence ID" value="NZ_JABSNO010000011.1"/>
</dbReference>
<protein>
    <recommendedName>
        <fullName evidence="4">Beta-barrel porin</fullName>
    </recommendedName>
</protein>
<reference evidence="2" key="1">
    <citation type="submission" date="2020-05" db="EMBL/GenBank/DDBJ databases">
        <title>Genomic Encyclopedia of Type Strains, Phase IV (KMG-V): Genome sequencing to study the core and pangenomes of soil and plant-associated prokaryotes.</title>
        <authorList>
            <person name="Whitman W."/>
        </authorList>
    </citation>
    <scope>NUCLEOTIDE SEQUENCE</scope>
    <source>
        <strain evidence="2">16F</strain>
    </source>
</reference>
<keyword evidence="3" id="KW-1185">Reference proteome</keyword>
<feature type="chain" id="PRO_5035305577" description="Beta-barrel porin" evidence="1">
    <location>
        <begin position="18"/>
        <end position="644"/>
    </location>
</feature>
<proteinExistence type="predicted"/>
<dbReference type="SUPFAM" id="SSF56935">
    <property type="entry name" value="Porins"/>
    <property type="match status" value="1"/>
</dbReference>
<sequence length="644" mass="73872">MKYFILILTLWSTFASAQVINKTDSNRVRKNDSLVIDSGTKDSLKIFKPTIQDYKFRTQFSEKKILDTVLSKNKVFIYTQYNNEDDFGLLQFANVGSGYNPLVYKNNDEANLALLPENKAYNILSINDVKYYDVKTPTTSFIYHSGVNNGAVLQTTYTQNIGDRINFAVEYFGLRSAGNFQRTLAANNTTLFSGNYISKNKKFEAFAHFIHQNINNEESGGIENGDSFLSDNTATSNRISLLPNLVGSNSQFAYRRYYFSSQFTPFNSEKYPFRIRYTVYHQTNRYQFGQESAEAFYLDTNTDALQNYVLGASKFSKNFSNTVSLVFDNAKFKLDGGLRYQKIKLGVSDPITINNIEIGTERNENRIGAVGNLGIFLWDKIDLKSNLEFSNGTEFGTFFKSSNNLKLEPIKDYFINAKVNFQTASPSFNYLVNTSIFTKFNYQNTDFKNENRTEIGGSLQLKWFQTELFANYFRVENFTYFDNVGIPKQSQEAVNIAQFGGDATFSYKKFKLNTRLQFQNTLNNEALFPAPDVVARANVFYQTKAFKDAAEIQTGIKAYYFTKFDSREFFPVLNEFILPGSSPFSIGGQPIVDAYFNMKVKRFFVFLEGQHINTLLIKNETYSAPNYPYTDFRINIGIVWYLIN</sequence>
<dbReference type="AlphaFoldDB" id="A0A8J8G7G2"/>
<feature type="signal peptide" evidence="1">
    <location>
        <begin position="1"/>
        <end position="17"/>
    </location>
</feature>
<organism evidence="2 3">
    <name type="scientific">Frigoriflavimonas asaccharolytica</name>
    <dbReference type="NCBI Taxonomy" id="2735899"/>
    <lineage>
        <taxon>Bacteria</taxon>
        <taxon>Pseudomonadati</taxon>
        <taxon>Bacteroidota</taxon>
        <taxon>Flavobacteriia</taxon>
        <taxon>Flavobacteriales</taxon>
        <taxon>Weeksellaceae</taxon>
        <taxon>Frigoriflavimonas</taxon>
    </lineage>
</organism>
<gene>
    <name evidence="2" type="ORF">HNQ03_001774</name>
</gene>
<dbReference type="Proteomes" id="UP000610746">
    <property type="component" value="Unassembled WGS sequence"/>
</dbReference>
<name>A0A8J8G7G2_9FLAO</name>
<comment type="caution">
    <text evidence="2">The sequence shown here is derived from an EMBL/GenBank/DDBJ whole genome shotgun (WGS) entry which is preliminary data.</text>
</comment>